<dbReference type="CDD" id="cd04301">
    <property type="entry name" value="NAT_SF"/>
    <property type="match status" value="1"/>
</dbReference>
<sequence>MSIPSSAATLLSPPAGFICRPLAITDYERYLPLLAQLTTVGEISREAWTARFRSLDPTAYFIYVIEETSTKELVSAASLIVEQKFIHQCGSVGHIEDVVTDQRYRGRRLGQYVVRCLCDLARGKGCYKVILDCKDSIQPFYQSCGFERGGSEMTLYFHH</sequence>
<feature type="domain" description="N-acetyltransferase" evidence="2">
    <location>
        <begin position="17"/>
        <end position="159"/>
    </location>
</feature>
<dbReference type="InterPro" id="IPR000182">
    <property type="entry name" value="GNAT_dom"/>
</dbReference>
<comment type="similarity">
    <text evidence="1">Belongs to the acetyltransferase family. GNA1 subfamily.</text>
</comment>
<accession>A0ABQ8UQG8</accession>
<evidence type="ECO:0000313" key="3">
    <source>
        <dbReference type="EMBL" id="KAJ4459785.1"/>
    </source>
</evidence>
<reference evidence="3" key="1">
    <citation type="journal article" date="2022" name="bioRxiv">
        <title>Genomics of Preaxostyla Flagellates Illuminates Evolutionary Transitions and the Path Towards Mitochondrial Loss.</title>
        <authorList>
            <person name="Novak L.V.F."/>
            <person name="Treitli S.C."/>
            <person name="Pyrih J."/>
            <person name="Halakuc P."/>
            <person name="Pipaliya S.V."/>
            <person name="Vacek V."/>
            <person name="Brzon O."/>
            <person name="Soukal P."/>
            <person name="Eme L."/>
            <person name="Dacks J.B."/>
            <person name="Karnkowska A."/>
            <person name="Elias M."/>
            <person name="Hampl V."/>
        </authorList>
    </citation>
    <scope>NUCLEOTIDE SEQUENCE</scope>
    <source>
        <strain evidence="3">RCP-MX</strain>
    </source>
</reference>
<dbReference type="PANTHER" id="PTHR13355">
    <property type="entry name" value="GLUCOSAMINE 6-PHOSPHATE N-ACETYLTRANSFERASE"/>
    <property type="match status" value="1"/>
</dbReference>
<dbReference type="Pfam" id="PF00583">
    <property type="entry name" value="Acetyltransf_1"/>
    <property type="match status" value="1"/>
</dbReference>
<gene>
    <name evidence="3" type="ORF">PAPYR_4182</name>
</gene>
<dbReference type="Proteomes" id="UP001141327">
    <property type="component" value="Unassembled WGS sequence"/>
</dbReference>
<dbReference type="Gene3D" id="3.40.630.30">
    <property type="match status" value="1"/>
</dbReference>
<dbReference type="PROSITE" id="PS51186">
    <property type="entry name" value="GNAT"/>
    <property type="match status" value="1"/>
</dbReference>
<protein>
    <recommendedName>
        <fullName evidence="1">Glucosamine 6-phosphate N-acetyltransferase</fullName>
        <ecNumber evidence="1">2.3.1.4</ecNumber>
    </recommendedName>
</protein>
<keyword evidence="1" id="KW-0012">Acyltransferase</keyword>
<dbReference type="SUPFAM" id="SSF55729">
    <property type="entry name" value="Acyl-CoA N-acyltransferases (Nat)"/>
    <property type="match status" value="1"/>
</dbReference>
<comment type="pathway">
    <text evidence="1">Nucleotide-sugar biosynthesis; UDP-N-acetyl-alpha-D-glucosamine biosynthesis; N-acetyl-alpha-D-glucosamine 1-phosphate from alpha-D-glucosamine 6-phosphate (route I): step 1/2.</text>
</comment>
<name>A0ABQ8UQG8_9EUKA</name>
<dbReference type="PANTHER" id="PTHR13355:SF11">
    <property type="entry name" value="GLUCOSAMINE 6-PHOSPHATE N-ACETYLTRANSFERASE"/>
    <property type="match status" value="1"/>
</dbReference>
<keyword evidence="1" id="KW-0808">Transferase</keyword>
<dbReference type="EC" id="2.3.1.4" evidence="1"/>
<dbReference type="InterPro" id="IPR039143">
    <property type="entry name" value="GNPNAT1-like"/>
</dbReference>
<dbReference type="EMBL" id="JAPMOS010000017">
    <property type="protein sequence ID" value="KAJ4459785.1"/>
    <property type="molecule type" value="Genomic_DNA"/>
</dbReference>
<comment type="caution">
    <text evidence="3">The sequence shown here is derived from an EMBL/GenBank/DDBJ whole genome shotgun (WGS) entry which is preliminary data.</text>
</comment>
<evidence type="ECO:0000313" key="4">
    <source>
        <dbReference type="Proteomes" id="UP001141327"/>
    </source>
</evidence>
<comment type="catalytic activity">
    <reaction evidence="1">
        <text>D-glucosamine 6-phosphate + acetyl-CoA = N-acetyl-D-glucosamine 6-phosphate + CoA + H(+)</text>
        <dbReference type="Rhea" id="RHEA:10292"/>
        <dbReference type="ChEBI" id="CHEBI:15378"/>
        <dbReference type="ChEBI" id="CHEBI:57287"/>
        <dbReference type="ChEBI" id="CHEBI:57288"/>
        <dbReference type="ChEBI" id="CHEBI:57513"/>
        <dbReference type="ChEBI" id="CHEBI:58725"/>
        <dbReference type="EC" id="2.3.1.4"/>
    </reaction>
</comment>
<proteinExistence type="inferred from homology"/>
<dbReference type="InterPro" id="IPR016181">
    <property type="entry name" value="Acyl_CoA_acyltransferase"/>
</dbReference>
<keyword evidence="4" id="KW-1185">Reference proteome</keyword>
<evidence type="ECO:0000256" key="1">
    <source>
        <dbReference type="RuleBase" id="RU365086"/>
    </source>
</evidence>
<organism evidence="3 4">
    <name type="scientific">Paratrimastix pyriformis</name>
    <dbReference type="NCBI Taxonomy" id="342808"/>
    <lineage>
        <taxon>Eukaryota</taxon>
        <taxon>Metamonada</taxon>
        <taxon>Preaxostyla</taxon>
        <taxon>Paratrimastigidae</taxon>
        <taxon>Paratrimastix</taxon>
    </lineage>
</organism>
<evidence type="ECO:0000259" key="2">
    <source>
        <dbReference type="PROSITE" id="PS51186"/>
    </source>
</evidence>